<reference evidence="3" key="1">
    <citation type="journal article" date="2015" name="Nat. Genet.">
        <title>The genome and transcriptome of the zoonotic hookworm Ancylostoma ceylanicum identify infection-specific gene families.</title>
        <authorList>
            <person name="Schwarz E.M."/>
            <person name="Hu Y."/>
            <person name="Antoshechkin I."/>
            <person name="Miller M.M."/>
            <person name="Sternberg P.W."/>
            <person name="Aroian R.V."/>
        </authorList>
    </citation>
    <scope>NUCLEOTIDE SEQUENCE</scope>
    <source>
        <strain evidence="3">HY135</strain>
    </source>
</reference>
<feature type="signal peptide" evidence="1">
    <location>
        <begin position="1"/>
        <end position="18"/>
    </location>
</feature>
<name>A0A016U8B9_9BILA</name>
<sequence>MMWSHGVLILMMLVHADAKYQTQEAKLGERVTLQVERDVREWMRVKSDGKKEYVQFCEDTVGLGCNMFADEVGTTIAIFTTNFLIVHQLIFFSYFSSVAELLVPVLVLLCSPTALSHSISCGRVMRSRIIRLVMQPQE</sequence>
<evidence type="ECO:0000313" key="2">
    <source>
        <dbReference type="EMBL" id="EYC11077.1"/>
    </source>
</evidence>
<proteinExistence type="predicted"/>
<evidence type="ECO:0000313" key="3">
    <source>
        <dbReference type="Proteomes" id="UP000024635"/>
    </source>
</evidence>
<comment type="caution">
    <text evidence="2">The sequence shown here is derived from an EMBL/GenBank/DDBJ whole genome shotgun (WGS) entry which is preliminary data.</text>
</comment>
<dbReference type="AlphaFoldDB" id="A0A016U8B9"/>
<gene>
    <name evidence="2" type="primary">Acey_s0052.g2202</name>
    <name evidence="2" type="ORF">Y032_0052g2202</name>
</gene>
<feature type="chain" id="PRO_5001492061" evidence="1">
    <location>
        <begin position="19"/>
        <end position="138"/>
    </location>
</feature>
<keyword evidence="3" id="KW-1185">Reference proteome</keyword>
<accession>A0A016U8B9</accession>
<keyword evidence="1" id="KW-0732">Signal</keyword>
<dbReference type="EMBL" id="JARK01001388">
    <property type="protein sequence ID" value="EYC11077.1"/>
    <property type="molecule type" value="Genomic_DNA"/>
</dbReference>
<protein>
    <submittedName>
        <fullName evidence="2">Uncharacterized protein</fullName>
    </submittedName>
</protein>
<organism evidence="2 3">
    <name type="scientific">Ancylostoma ceylanicum</name>
    <dbReference type="NCBI Taxonomy" id="53326"/>
    <lineage>
        <taxon>Eukaryota</taxon>
        <taxon>Metazoa</taxon>
        <taxon>Ecdysozoa</taxon>
        <taxon>Nematoda</taxon>
        <taxon>Chromadorea</taxon>
        <taxon>Rhabditida</taxon>
        <taxon>Rhabditina</taxon>
        <taxon>Rhabditomorpha</taxon>
        <taxon>Strongyloidea</taxon>
        <taxon>Ancylostomatidae</taxon>
        <taxon>Ancylostomatinae</taxon>
        <taxon>Ancylostoma</taxon>
    </lineage>
</organism>
<evidence type="ECO:0000256" key="1">
    <source>
        <dbReference type="SAM" id="SignalP"/>
    </source>
</evidence>
<dbReference type="Proteomes" id="UP000024635">
    <property type="component" value="Unassembled WGS sequence"/>
</dbReference>